<dbReference type="RefSeq" id="WP_188446188.1">
    <property type="nucleotide sequence ID" value="NZ_BMDW01000007.1"/>
</dbReference>
<evidence type="ECO:0000313" key="3">
    <source>
        <dbReference type="Proteomes" id="UP000618591"/>
    </source>
</evidence>
<dbReference type="InterPro" id="IPR051218">
    <property type="entry name" value="Sec_MonoDiacylglyc_Lipase"/>
</dbReference>
<keyword evidence="3" id="KW-1185">Reference proteome</keyword>
<dbReference type="Proteomes" id="UP000618591">
    <property type="component" value="Unassembled WGS sequence"/>
</dbReference>
<dbReference type="EMBL" id="BMDW01000007">
    <property type="protein sequence ID" value="GGA45206.1"/>
    <property type="molecule type" value="Genomic_DNA"/>
</dbReference>
<name>A0ABQ1GK58_9SPHN</name>
<dbReference type="PANTHER" id="PTHR45856">
    <property type="entry name" value="ALPHA/BETA-HYDROLASES SUPERFAMILY PROTEIN"/>
    <property type="match status" value="1"/>
</dbReference>
<feature type="domain" description="Fungal lipase-type" evidence="1">
    <location>
        <begin position="76"/>
        <end position="223"/>
    </location>
</feature>
<protein>
    <recommendedName>
        <fullName evidence="1">Fungal lipase-type domain-containing protein</fullName>
    </recommendedName>
</protein>
<dbReference type="Pfam" id="PF01764">
    <property type="entry name" value="Lipase_3"/>
    <property type="match status" value="1"/>
</dbReference>
<organism evidence="2 3">
    <name type="scientific">Sphingomonas psychrolutea</name>
    <dbReference type="NCBI Taxonomy" id="1259676"/>
    <lineage>
        <taxon>Bacteria</taxon>
        <taxon>Pseudomonadati</taxon>
        <taxon>Pseudomonadota</taxon>
        <taxon>Alphaproteobacteria</taxon>
        <taxon>Sphingomonadales</taxon>
        <taxon>Sphingomonadaceae</taxon>
        <taxon>Sphingomonas</taxon>
    </lineage>
</organism>
<reference evidence="3" key="1">
    <citation type="journal article" date="2019" name="Int. J. Syst. Evol. Microbiol.">
        <title>The Global Catalogue of Microorganisms (GCM) 10K type strain sequencing project: providing services to taxonomists for standard genome sequencing and annotation.</title>
        <authorList>
            <consortium name="The Broad Institute Genomics Platform"/>
            <consortium name="The Broad Institute Genome Sequencing Center for Infectious Disease"/>
            <person name="Wu L."/>
            <person name="Ma J."/>
        </authorList>
    </citation>
    <scope>NUCLEOTIDE SEQUENCE [LARGE SCALE GENOMIC DNA]</scope>
    <source>
        <strain evidence="3">CGMCC 1.10106</strain>
    </source>
</reference>
<dbReference type="InterPro" id="IPR029058">
    <property type="entry name" value="AB_hydrolase_fold"/>
</dbReference>
<comment type="caution">
    <text evidence="2">The sequence shown here is derived from an EMBL/GenBank/DDBJ whole genome shotgun (WGS) entry which is preliminary data.</text>
</comment>
<dbReference type="Gene3D" id="3.40.50.1820">
    <property type="entry name" value="alpha/beta hydrolase"/>
    <property type="match status" value="1"/>
</dbReference>
<dbReference type="InterPro" id="IPR002921">
    <property type="entry name" value="Fungal_lipase-type"/>
</dbReference>
<accession>A0ABQ1GK58</accession>
<evidence type="ECO:0000313" key="2">
    <source>
        <dbReference type="EMBL" id="GGA45206.1"/>
    </source>
</evidence>
<proteinExistence type="predicted"/>
<sequence>MASATPAAPTNKAASSLAWIAYTDSDFGYVVAADFSDGLGHIGAAANGPWTLVWGPAFNDGIVSYAARGQDGTLAVAFRGTNPAFVTGVWTNFVADANTSLVTWQFPQSLKAKITAGTNAALALAIASTDPNSGQTLLQYLCESLTANPTHVLVTGHSLGGALANVAALWLYDQLPRYNVTATIYPMTFAAPTISDQTFQTAFNTAFPGYSPMVNTNDVVPMAWNNITGIQKSFTGPTNAGQTYPTLLDYDWALYYVLETLWLAQGDYYPLGAADTFTVDPVPVNAQSYPSWPEEVVLMHSMQDVYYYNVWGVSAPPLNHATTLIAAGMMPQASDETTLVMLPTRRGGARPPSPGHAPA</sequence>
<dbReference type="SUPFAM" id="SSF53474">
    <property type="entry name" value="alpha/beta-Hydrolases"/>
    <property type="match status" value="1"/>
</dbReference>
<gene>
    <name evidence="2" type="ORF">GCM10011395_14250</name>
</gene>
<evidence type="ECO:0000259" key="1">
    <source>
        <dbReference type="Pfam" id="PF01764"/>
    </source>
</evidence>
<dbReference type="PANTHER" id="PTHR45856:SF24">
    <property type="entry name" value="FUNGAL LIPASE-LIKE DOMAIN-CONTAINING PROTEIN"/>
    <property type="match status" value="1"/>
</dbReference>